<dbReference type="InParanoid" id="B3S1Q7"/>
<dbReference type="HOGENOM" id="CLU_411825_0_0_1"/>
<dbReference type="STRING" id="10228.B3S1Q7"/>
<dbReference type="AlphaFoldDB" id="B3S1Q7"/>
<dbReference type="KEGG" id="tad:TRIADDRAFT_57848"/>
<dbReference type="GeneID" id="6755139"/>
<dbReference type="GO" id="GO:0005737">
    <property type="term" value="C:cytoplasm"/>
    <property type="evidence" value="ECO:0000318"/>
    <property type="project" value="GO_Central"/>
</dbReference>
<dbReference type="OMA" id="TEHARIN"/>
<feature type="compositionally biased region" description="Basic and acidic residues" evidence="1">
    <location>
        <begin position="540"/>
        <end position="551"/>
    </location>
</feature>
<name>B3S1Q7_TRIAD</name>
<feature type="region of interest" description="Disordered" evidence="1">
    <location>
        <begin position="505"/>
        <end position="526"/>
    </location>
</feature>
<sequence>MANSSIYGAKAMHMMKYMPVYATPTQEIDEKRLIYLAYNFEQEVKLASEANKGEKKFRNYRYELLGVEELLVYRSQYRKLIHRLLFLLIAKQLFDLPSKIITETLKATKLLEIGSIEVIKFFHLSSDLINQLISVIFGAVQIDLESNEDNHLNQHLFICLYNLIGEIYKKSTMSKESYKYFQPHYRLMAQKIILMIYPSAEILCSYLSEPGVEAMISAATGNYNIPKLMFNAIANTDGYQAGVKVACRVLAETLLANISSRSEVQSDVNTISWFDNFRRSRDVMEKETKTLPRPHSSPALNPKFINRAKLLRSKSAKGQKSNVKHVQKEATVGDPIIVDKQYVARIISLPSDNLALIAINASRKPNSLASTSPINKYSYITLSSIRWNPLGYWVHIRSDSVDFRSESEIESKQHRTTILRQCQHIIATSTFTLGKHLNSLLNDKIRDIPTEDNETNAVSISTGMRMVINMPTVYDRLHNLEEGKLMDQEEEDFYESIEKQHKGSLKFIDIPREEKEENKNDTDTEKQQLFTKIKNNHGSQPREDKNESQDQFHKEAKIISAGIIDECIASAIHDTLLTRDSEEIGQLSDSKKIKSDSVVISSENASWSKDLSSDSRGNGIGSILNVYNRPRPKTAIKKSRDGMITNYISQIGFEQFASLLILTESFS</sequence>
<dbReference type="CTD" id="6755139"/>
<evidence type="ECO:0000313" key="2">
    <source>
        <dbReference type="EMBL" id="EDV23336.1"/>
    </source>
</evidence>
<protein>
    <submittedName>
        <fullName evidence="2">Uncharacterized protein</fullName>
    </submittedName>
</protein>
<evidence type="ECO:0000313" key="3">
    <source>
        <dbReference type="Proteomes" id="UP000009022"/>
    </source>
</evidence>
<dbReference type="RefSeq" id="XP_002114246.1">
    <property type="nucleotide sequence ID" value="XM_002114210.1"/>
</dbReference>
<keyword evidence="3" id="KW-1185">Reference proteome</keyword>
<proteinExistence type="predicted"/>
<accession>B3S1Q7</accession>
<gene>
    <name evidence="2" type="ORF">TRIADDRAFT_57848</name>
</gene>
<dbReference type="Proteomes" id="UP000009022">
    <property type="component" value="Unassembled WGS sequence"/>
</dbReference>
<feature type="compositionally biased region" description="Basic and acidic residues" evidence="1">
    <location>
        <begin position="509"/>
        <end position="526"/>
    </location>
</feature>
<dbReference type="EMBL" id="DS985247">
    <property type="protein sequence ID" value="EDV23336.1"/>
    <property type="molecule type" value="Genomic_DNA"/>
</dbReference>
<reference evidence="2 3" key="1">
    <citation type="journal article" date="2008" name="Nature">
        <title>The Trichoplax genome and the nature of placozoans.</title>
        <authorList>
            <person name="Srivastava M."/>
            <person name="Begovic E."/>
            <person name="Chapman J."/>
            <person name="Putnam N.H."/>
            <person name="Hellsten U."/>
            <person name="Kawashima T."/>
            <person name="Kuo A."/>
            <person name="Mitros T."/>
            <person name="Salamov A."/>
            <person name="Carpenter M.L."/>
            <person name="Signorovitch A.Y."/>
            <person name="Moreno M.A."/>
            <person name="Kamm K."/>
            <person name="Grimwood J."/>
            <person name="Schmutz J."/>
            <person name="Shapiro H."/>
            <person name="Grigoriev I.V."/>
            <person name="Buss L.W."/>
            <person name="Schierwater B."/>
            <person name="Dellaporta S.L."/>
            <person name="Rokhsar D.S."/>
        </authorList>
    </citation>
    <scope>NUCLEOTIDE SEQUENCE [LARGE SCALE GENOMIC DNA]</scope>
    <source>
        <strain evidence="2 3">Grell-BS-1999</strain>
    </source>
</reference>
<dbReference type="OrthoDB" id="5954088at2759"/>
<feature type="region of interest" description="Disordered" evidence="1">
    <location>
        <begin position="532"/>
        <end position="551"/>
    </location>
</feature>
<evidence type="ECO:0000256" key="1">
    <source>
        <dbReference type="SAM" id="MobiDB-lite"/>
    </source>
</evidence>
<organism evidence="2 3">
    <name type="scientific">Trichoplax adhaerens</name>
    <name type="common">Trichoplax reptans</name>
    <dbReference type="NCBI Taxonomy" id="10228"/>
    <lineage>
        <taxon>Eukaryota</taxon>
        <taxon>Metazoa</taxon>
        <taxon>Placozoa</taxon>
        <taxon>Uniplacotomia</taxon>
        <taxon>Trichoplacea</taxon>
        <taxon>Trichoplacidae</taxon>
        <taxon>Trichoplax</taxon>
    </lineage>
</organism>